<dbReference type="InterPro" id="IPR013087">
    <property type="entry name" value="Znf_C2H2_type"/>
</dbReference>
<keyword evidence="5" id="KW-0862">Zinc</keyword>
<dbReference type="PROSITE" id="PS00028">
    <property type="entry name" value="ZINC_FINGER_C2H2_1"/>
    <property type="match status" value="2"/>
</dbReference>
<dbReference type="GO" id="GO:0005634">
    <property type="term" value="C:nucleus"/>
    <property type="evidence" value="ECO:0007669"/>
    <property type="project" value="UniProtKB-SubCell"/>
</dbReference>
<evidence type="ECO:0000256" key="8">
    <source>
        <dbReference type="SAM" id="MobiDB-lite"/>
    </source>
</evidence>
<sequence length="986" mass="109675">MGHVLDGYNHSSASSAGQAFTPQRQQILSPEQGISPPHGDTVGDPRAHKTDAPSSLDVPVAKRKRSRKGLGKRFECPMEDCGKSYSRAEHLHRHQLNHNSNQTFRCEYPDCPRSFVRGDLLRRHMDRHAARGPQQFDAGGGLAHRPPQRDQSPQEQSEYSPYTPVSNTPPAGHHGGTPSASVAEGYGPDAANERIPPHSISQDSSTAQSCLSVQSDLEPYDAFGQRETGPAIYHTNVTSHPSAPPIPQQNESSMHLTPGPYHNNQGNTPSRDPSHPYVAATLHEYPRSIRGAPSEMMALDQMAMPRAGPVFGDDEALNKSPYVGMPEDFMAYLFNALPSSACPAGPVVPAAAPNYGDLQRHQYSMPCLVDESASVGYFPPEPQQVMAVHNLLDQNAPQGSLSEDKSEELFDLIKDRFHENDVPPIDRRRESIIGGDRSQGHHPLSRRMMQTYICSYWYHFSDQLPILHKPTFSSDQTPNLLILAMMALGAAGLDRTHEQQVTTTGINISDFLARHLRWEIFMDWSFRPPAKLWVFQALILLELYEKMYSTRELHERAHIHHATTITLMRRGRSLIGKSTLDSPPNPQDGQSGSKHPFAGGPAQTAEEWWSHWIVGEATRRAAFAAFVVDTTHATMFGHSGVMAAHELRLALPCDESLWRAKSSAQVARIESNLLSQGFKPMSFLEGLKRTLSHQEVRTTSFGRTVLMAGLLSVTYHMHQRDLQVNILGGGVTHALCGRDKWRATLTEAYDSWKANFDRALEQGEPSSDPYRHDAVKHEFNIVFASRTVLHHLAHMAMHADVVNCQIFARAKRLLGRTIAPQELSAAQRRTRDTWAPSAGARDSTFYALKFLSSVLLPGADGGLPVGRQYPDRPYEARYDVLMNRPWVLYFAALIVWCYGFALEGPGTDARHATSPHQVQQEMRSYLLRFGSIADPSELQSMRGINQNTALLMTLKDSFENTQWELLHEAANLMSNCIKLNAGGTVI</sequence>
<evidence type="ECO:0000256" key="3">
    <source>
        <dbReference type="ARBA" id="ARBA00022737"/>
    </source>
</evidence>
<dbReference type="GO" id="GO:0000978">
    <property type="term" value="F:RNA polymerase II cis-regulatory region sequence-specific DNA binding"/>
    <property type="evidence" value="ECO:0007669"/>
    <property type="project" value="InterPro"/>
</dbReference>
<organism evidence="10 11">
    <name type="scientific">Hirsutella rhossiliensis</name>
    <dbReference type="NCBI Taxonomy" id="111463"/>
    <lineage>
        <taxon>Eukaryota</taxon>
        <taxon>Fungi</taxon>
        <taxon>Dikarya</taxon>
        <taxon>Ascomycota</taxon>
        <taxon>Pezizomycotina</taxon>
        <taxon>Sordariomycetes</taxon>
        <taxon>Hypocreomycetidae</taxon>
        <taxon>Hypocreales</taxon>
        <taxon>Ophiocordycipitaceae</taxon>
        <taxon>Hirsutella</taxon>
    </lineage>
</organism>
<comment type="caution">
    <text evidence="10">The sequence shown here is derived from an EMBL/GenBank/DDBJ whole genome shotgun (WGS) entry which is preliminary data.</text>
</comment>
<feature type="compositionally biased region" description="Polar residues" evidence="8">
    <location>
        <begin position="149"/>
        <end position="169"/>
    </location>
</feature>
<dbReference type="Pfam" id="PF00096">
    <property type="entry name" value="zf-C2H2"/>
    <property type="match status" value="2"/>
</dbReference>
<dbReference type="InterPro" id="IPR051059">
    <property type="entry name" value="VerF-like"/>
</dbReference>
<comment type="subcellular location">
    <subcellularLocation>
        <location evidence="1">Nucleus</location>
    </subcellularLocation>
</comment>
<evidence type="ECO:0000256" key="2">
    <source>
        <dbReference type="ARBA" id="ARBA00022723"/>
    </source>
</evidence>
<dbReference type="PANTHER" id="PTHR40626:SF11">
    <property type="entry name" value="ZINC FINGER PROTEIN YPR022C"/>
    <property type="match status" value="1"/>
</dbReference>
<protein>
    <submittedName>
        <fullName evidence="10">Fungal specific transcription factor domain-containing protein</fullName>
    </submittedName>
</protein>
<feature type="compositionally biased region" description="Basic and acidic residues" evidence="8">
    <location>
        <begin position="41"/>
        <end position="51"/>
    </location>
</feature>
<feature type="compositionally biased region" description="Polar residues" evidence="8">
    <location>
        <begin position="9"/>
        <end position="29"/>
    </location>
</feature>
<dbReference type="OrthoDB" id="427030at2759"/>
<feature type="region of interest" description="Disordered" evidence="8">
    <location>
        <begin position="132"/>
        <end position="211"/>
    </location>
</feature>
<dbReference type="GeneID" id="68352983"/>
<dbReference type="PANTHER" id="PTHR40626">
    <property type="entry name" value="MIP31509P"/>
    <property type="match status" value="1"/>
</dbReference>
<feature type="region of interest" description="Disordered" evidence="8">
    <location>
        <begin position="233"/>
        <end position="273"/>
    </location>
</feature>
<feature type="region of interest" description="Disordered" evidence="8">
    <location>
        <begin position="576"/>
        <end position="601"/>
    </location>
</feature>
<keyword evidence="6" id="KW-0539">Nucleus</keyword>
<accession>A0A9P8SK03</accession>
<evidence type="ECO:0000256" key="6">
    <source>
        <dbReference type="ARBA" id="ARBA00023242"/>
    </source>
</evidence>
<dbReference type="CDD" id="cd12148">
    <property type="entry name" value="fungal_TF_MHR"/>
    <property type="match status" value="1"/>
</dbReference>
<dbReference type="PROSITE" id="PS50157">
    <property type="entry name" value="ZINC_FINGER_C2H2_2"/>
    <property type="match status" value="2"/>
</dbReference>
<evidence type="ECO:0000259" key="9">
    <source>
        <dbReference type="PROSITE" id="PS50157"/>
    </source>
</evidence>
<dbReference type="InterPro" id="IPR036236">
    <property type="entry name" value="Znf_C2H2_sf"/>
</dbReference>
<feature type="compositionally biased region" description="Polar residues" evidence="8">
    <location>
        <begin position="262"/>
        <end position="271"/>
    </location>
</feature>
<evidence type="ECO:0000313" key="10">
    <source>
        <dbReference type="EMBL" id="KAH0965838.1"/>
    </source>
</evidence>
<dbReference type="GO" id="GO:0006351">
    <property type="term" value="P:DNA-templated transcription"/>
    <property type="evidence" value="ECO:0007669"/>
    <property type="project" value="InterPro"/>
</dbReference>
<feature type="compositionally biased region" description="Polar residues" evidence="8">
    <location>
        <begin position="579"/>
        <end position="593"/>
    </location>
</feature>
<dbReference type="InterPro" id="IPR007219">
    <property type="entry name" value="XnlR_reg_dom"/>
</dbReference>
<keyword evidence="2" id="KW-0479">Metal-binding</keyword>
<evidence type="ECO:0000256" key="1">
    <source>
        <dbReference type="ARBA" id="ARBA00004123"/>
    </source>
</evidence>
<proteinExistence type="predicted"/>
<dbReference type="Proteomes" id="UP000824596">
    <property type="component" value="Unassembled WGS sequence"/>
</dbReference>
<name>A0A9P8SK03_9HYPO</name>
<feature type="compositionally biased region" description="Polar residues" evidence="8">
    <location>
        <begin position="199"/>
        <end position="211"/>
    </location>
</feature>
<evidence type="ECO:0000313" key="11">
    <source>
        <dbReference type="Proteomes" id="UP000824596"/>
    </source>
</evidence>
<feature type="domain" description="C2H2-type" evidence="9">
    <location>
        <begin position="104"/>
        <end position="133"/>
    </location>
</feature>
<feature type="domain" description="C2H2-type" evidence="9">
    <location>
        <begin position="74"/>
        <end position="103"/>
    </location>
</feature>
<dbReference type="GO" id="GO:0000785">
    <property type="term" value="C:chromatin"/>
    <property type="evidence" value="ECO:0007669"/>
    <property type="project" value="TreeGrafter"/>
</dbReference>
<dbReference type="RefSeq" id="XP_044723351.1">
    <property type="nucleotide sequence ID" value="XM_044862325.1"/>
</dbReference>
<feature type="region of interest" description="Disordered" evidence="8">
    <location>
        <begin position="1"/>
        <end position="69"/>
    </location>
</feature>
<dbReference type="SMART" id="SM00355">
    <property type="entry name" value="ZnF_C2H2"/>
    <property type="match status" value="2"/>
</dbReference>
<dbReference type="SUPFAM" id="SSF57667">
    <property type="entry name" value="beta-beta-alpha zinc fingers"/>
    <property type="match status" value="1"/>
</dbReference>
<dbReference type="Gene3D" id="3.30.160.60">
    <property type="entry name" value="Classic Zinc Finger"/>
    <property type="match status" value="2"/>
</dbReference>
<dbReference type="AlphaFoldDB" id="A0A9P8SK03"/>
<dbReference type="Pfam" id="PF04082">
    <property type="entry name" value="Fungal_trans"/>
    <property type="match status" value="1"/>
</dbReference>
<keyword evidence="11" id="KW-1185">Reference proteome</keyword>
<keyword evidence="3" id="KW-0677">Repeat</keyword>
<dbReference type="GO" id="GO:0008270">
    <property type="term" value="F:zinc ion binding"/>
    <property type="evidence" value="ECO:0007669"/>
    <property type="project" value="UniProtKB-KW"/>
</dbReference>
<dbReference type="GO" id="GO:0000981">
    <property type="term" value="F:DNA-binding transcription factor activity, RNA polymerase II-specific"/>
    <property type="evidence" value="ECO:0007669"/>
    <property type="project" value="InterPro"/>
</dbReference>
<dbReference type="EMBL" id="JAIZPD010000003">
    <property type="protein sequence ID" value="KAH0965838.1"/>
    <property type="molecule type" value="Genomic_DNA"/>
</dbReference>
<keyword evidence="4 7" id="KW-0863">Zinc-finger</keyword>
<gene>
    <name evidence="10" type="ORF">HRG_03854</name>
</gene>
<evidence type="ECO:0000256" key="4">
    <source>
        <dbReference type="ARBA" id="ARBA00022771"/>
    </source>
</evidence>
<evidence type="ECO:0000256" key="7">
    <source>
        <dbReference type="PROSITE-ProRule" id="PRU00042"/>
    </source>
</evidence>
<reference evidence="10" key="1">
    <citation type="submission" date="2021-09" db="EMBL/GenBank/DDBJ databases">
        <title>A high-quality genome of the endoparasitic fungus Hirsutella rhossiliensis with a comparison of Hirsutella genomes reveals transposable elements contributing to genome size variation.</title>
        <authorList>
            <person name="Lin R."/>
            <person name="Jiao Y."/>
            <person name="Sun X."/>
            <person name="Ling J."/>
            <person name="Xie B."/>
            <person name="Cheng X."/>
        </authorList>
    </citation>
    <scope>NUCLEOTIDE SEQUENCE</scope>
    <source>
        <strain evidence="10">HR02</strain>
    </source>
</reference>
<evidence type="ECO:0000256" key="5">
    <source>
        <dbReference type="ARBA" id="ARBA00022833"/>
    </source>
</evidence>